<dbReference type="EMBL" id="HAEH01017412">
    <property type="protein sequence ID" value="SBS06069.1"/>
    <property type="molecule type" value="Transcribed_RNA"/>
</dbReference>
<protein>
    <submittedName>
        <fullName evidence="1">Prokineticin receptor 1a</fullName>
    </submittedName>
</protein>
<evidence type="ECO:0000313" key="1">
    <source>
        <dbReference type="EMBL" id="SBS06069.1"/>
    </source>
</evidence>
<reference evidence="1" key="2">
    <citation type="submission" date="2016-06" db="EMBL/GenBank/DDBJ databases">
        <title>The genome of a short-lived fish provides insights into sex chromosome evolution and the genetic control of aging.</title>
        <authorList>
            <person name="Reichwald K."/>
            <person name="Felder M."/>
            <person name="Petzold A."/>
            <person name="Koch P."/>
            <person name="Groth M."/>
            <person name="Platzer M."/>
        </authorList>
    </citation>
    <scope>NUCLEOTIDE SEQUENCE</scope>
    <source>
        <tissue evidence="1">Brain</tissue>
    </source>
</reference>
<reference evidence="1" key="1">
    <citation type="submission" date="2016-05" db="EMBL/GenBank/DDBJ databases">
        <authorList>
            <person name="Lavstsen T."/>
            <person name="Jespersen J.S."/>
        </authorList>
    </citation>
    <scope>NUCLEOTIDE SEQUENCE</scope>
    <source>
        <tissue evidence="1">Brain</tissue>
    </source>
</reference>
<feature type="non-terminal residue" evidence="1">
    <location>
        <position position="1"/>
    </location>
</feature>
<keyword evidence="1" id="KW-0675">Receptor</keyword>
<feature type="non-terminal residue" evidence="1">
    <location>
        <position position="61"/>
    </location>
</feature>
<accession>A0A1A8RLC8</accession>
<sequence>NTSGTSASSCPLSSSGIIGLTFIWSKKVRNCYRNSLGKHQRQRERCWDAFRQAHTHINAAY</sequence>
<organism evidence="1">
    <name type="scientific">Nothobranchius rachovii</name>
    <name type="common">bluefin notho</name>
    <dbReference type="NCBI Taxonomy" id="451742"/>
    <lineage>
        <taxon>Eukaryota</taxon>
        <taxon>Metazoa</taxon>
        <taxon>Chordata</taxon>
        <taxon>Craniata</taxon>
        <taxon>Vertebrata</taxon>
        <taxon>Euteleostomi</taxon>
        <taxon>Actinopterygii</taxon>
        <taxon>Neopterygii</taxon>
        <taxon>Teleostei</taxon>
        <taxon>Neoteleostei</taxon>
        <taxon>Acanthomorphata</taxon>
        <taxon>Ovalentaria</taxon>
        <taxon>Atherinomorphae</taxon>
        <taxon>Cyprinodontiformes</taxon>
        <taxon>Nothobranchiidae</taxon>
        <taxon>Nothobranchius</taxon>
    </lineage>
</organism>
<gene>
    <name evidence="1" type="primary">PROKR1A</name>
</gene>
<proteinExistence type="predicted"/>
<dbReference type="AlphaFoldDB" id="A0A1A8RLC8"/>
<name>A0A1A8RLC8_9TELE</name>